<sequence length="345" mass="38161">MGKRIGICAWLSVMIFLAIPASQTWAFTDVQDVIALQDLYWNLNFPPLKGWRMESGDPCEESWMGVSCFGSSVIYLRLRGLNLTGNLGHHLSNLHNLKQMDLSFNNIWGPIPDGLPPNATHINLACNNLTHSIPDSLSNMKHLRHLNLSHNSLSGYIGNLFTGMGNLREMDLSYNNFAGDLPSSFGSLKNLTGLYLQNNNFTGSVTYLSELPLIDLIGGNKFHAGNSPPWDFPLETVPIEQNIRSPPRTQSSAIESNPVIERYDSKKKKMGPGGIAFTVGGGTLLVSCVAIYISVRLHHYRTRKLQNLGCNNIPMQSLPISTARGNLFSDFALGNYICIRLKVDV</sequence>
<keyword evidence="7 9" id="KW-0472">Membrane</keyword>
<evidence type="ECO:0000256" key="9">
    <source>
        <dbReference type="SAM" id="Phobius"/>
    </source>
</evidence>
<keyword evidence="3 9" id="KW-0812">Transmembrane</keyword>
<dbReference type="Proteomes" id="UP000030645">
    <property type="component" value="Unassembled WGS sequence"/>
</dbReference>
<keyword evidence="4 10" id="KW-0732">Signal</keyword>
<reference evidence="13" key="1">
    <citation type="submission" date="2013-01" db="EMBL/GenBank/DDBJ databases">
        <title>Draft Genome Sequence of a Mulberry Tree, Morus notabilis C.K. Schneid.</title>
        <authorList>
            <person name="He N."/>
            <person name="Zhao S."/>
        </authorList>
    </citation>
    <scope>NUCLEOTIDE SEQUENCE</scope>
</reference>
<feature type="chain" id="PRO_5004928833" description="Leucine-rich repeat-containing N-terminal plant-type domain-containing protein" evidence="10">
    <location>
        <begin position="27"/>
        <end position="345"/>
    </location>
</feature>
<gene>
    <name evidence="12" type="ORF">L484_018034</name>
</gene>
<dbReference type="eggNOG" id="ENOG502QR3N">
    <property type="taxonomic scope" value="Eukaryota"/>
</dbReference>
<evidence type="ECO:0000313" key="13">
    <source>
        <dbReference type="Proteomes" id="UP000030645"/>
    </source>
</evidence>
<proteinExistence type="predicted"/>
<dbReference type="InterPro" id="IPR001611">
    <property type="entry name" value="Leu-rich_rpt"/>
</dbReference>
<dbReference type="Pfam" id="PF13855">
    <property type="entry name" value="LRR_8"/>
    <property type="match status" value="1"/>
</dbReference>
<name>W9RRQ5_9ROSA</name>
<evidence type="ECO:0000256" key="4">
    <source>
        <dbReference type="ARBA" id="ARBA00022729"/>
    </source>
</evidence>
<dbReference type="FunFam" id="3.80.10.10:FF:000062">
    <property type="entry name" value="protein STRUBBELIG-RECEPTOR FAMILY 3"/>
    <property type="match status" value="1"/>
</dbReference>
<evidence type="ECO:0000256" key="6">
    <source>
        <dbReference type="ARBA" id="ARBA00022989"/>
    </source>
</evidence>
<evidence type="ECO:0000259" key="11">
    <source>
        <dbReference type="Pfam" id="PF08263"/>
    </source>
</evidence>
<dbReference type="SMART" id="SM00369">
    <property type="entry name" value="LRR_TYP"/>
    <property type="match status" value="4"/>
</dbReference>
<feature type="signal peptide" evidence="10">
    <location>
        <begin position="1"/>
        <end position="26"/>
    </location>
</feature>
<dbReference type="PANTHER" id="PTHR48007">
    <property type="entry name" value="LEUCINE-RICH REPEAT RECEPTOR-LIKE PROTEIN KINASE PXC1"/>
    <property type="match status" value="1"/>
</dbReference>
<evidence type="ECO:0000313" key="12">
    <source>
        <dbReference type="EMBL" id="EXB93648.1"/>
    </source>
</evidence>
<dbReference type="STRING" id="981085.W9RRQ5"/>
<evidence type="ECO:0000256" key="8">
    <source>
        <dbReference type="ARBA" id="ARBA00023170"/>
    </source>
</evidence>
<dbReference type="InterPro" id="IPR003591">
    <property type="entry name" value="Leu-rich_rpt_typical-subtyp"/>
</dbReference>
<evidence type="ECO:0000256" key="2">
    <source>
        <dbReference type="ARBA" id="ARBA00022614"/>
    </source>
</evidence>
<keyword evidence="8" id="KW-0675">Receptor</keyword>
<evidence type="ECO:0000256" key="3">
    <source>
        <dbReference type="ARBA" id="ARBA00022692"/>
    </source>
</evidence>
<dbReference type="InterPro" id="IPR013210">
    <property type="entry name" value="LRR_N_plant-typ"/>
</dbReference>
<dbReference type="GO" id="GO:0016020">
    <property type="term" value="C:membrane"/>
    <property type="evidence" value="ECO:0007669"/>
    <property type="project" value="UniProtKB-SubCell"/>
</dbReference>
<dbReference type="AlphaFoldDB" id="W9RRQ5"/>
<keyword evidence="2" id="KW-0433">Leucine-rich repeat</keyword>
<evidence type="ECO:0000256" key="1">
    <source>
        <dbReference type="ARBA" id="ARBA00004370"/>
    </source>
</evidence>
<protein>
    <recommendedName>
        <fullName evidence="11">Leucine-rich repeat-containing N-terminal plant-type domain-containing protein</fullName>
    </recommendedName>
</protein>
<dbReference type="SUPFAM" id="SSF52058">
    <property type="entry name" value="L domain-like"/>
    <property type="match status" value="1"/>
</dbReference>
<dbReference type="Pfam" id="PF08263">
    <property type="entry name" value="LRRNT_2"/>
    <property type="match status" value="1"/>
</dbReference>
<feature type="domain" description="Leucine-rich repeat-containing N-terminal plant-type" evidence="11">
    <location>
        <begin position="31"/>
        <end position="68"/>
    </location>
</feature>
<evidence type="ECO:0000256" key="7">
    <source>
        <dbReference type="ARBA" id="ARBA00023136"/>
    </source>
</evidence>
<keyword evidence="13" id="KW-1185">Reference proteome</keyword>
<accession>W9RRQ5</accession>
<dbReference type="Pfam" id="PF00560">
    <property type="entry name" value="LRR_1"/>
    <property type="match status" value="1"/>
</dbReference>
<feature type="transmembrane region" description="Helical" evidence="9">
    <location>
        <begin position="275"/>
        <end position="295"/>
    </location>
</feature>
<organism evidence="12 13">
    <name type="scientific">Morus notabilis</name>
    <dbReference type="NCBI Taxonomy" id="981085"/>
    <lineage>
        <taxon>Eukaryota</taxon>
        <taxon>Viridiplantae</taxon>
        <taxon>Streptophyta</taxon>
        <taxon>Embryophyta</taxon>
        <taxon>Tracheophyta</taxon>
        <taxon>Spermatophyta</taxon>
        <taxon>Magnoliopsida</taxon>
        <taxon>eudicotyledons</taxon>
        <taxon>Gunneridae</taxon>
        <taxon>Pentapetalae</taxon>
        <taxon>rosids</taxon>
        <taxon>fabids</taxon>
        <taxon>Rosales</taxon>
        <taxon>Moraceae</taxon>
        <taxon>Moreae</taxon>
        <taxon>Morus</taxon>
    </lineage>
</organism>
<evidence type="ECO:0000256" key="5">
    <source>
        <dbReference type="ARBA" id="ARBA00022737"/>
    </source>
</evidence>
<comment type="subcellular location">
    <subcellularLocation>
        <location evidence="1">Membrane</location>
    </subcellularLocation>
</comment>
<dbReference type="PANTHER" id="PTHR48007:SF34">
    <property type="entry name" value="PROTEIN STRUBBELIG-RECEPTOR FAMILY 8 ISOFORM X1"/>
    <property type="match status" value="1"/>
</dbReference>
<dbReference type="InterPro" id="IPR032675">
    <property type="entry name" value="LRR_dom_sf"/>
</dbReference>
<keyword evidence="6 9" id="KW-1133">Transmembrane helix</keyword>
<evidence type="ECO:0000256" key="10">
    <source>
        <dbReference type="SAM" id="SignalP"/>
    </source>
</evidence>
<dbReference type="Gene3D" id="3.80.10.10">
    <property type="entry name" value="Ribonuclease Inhibitor"/>
    <property type="match status" value="1"/>
</dbReference>
<keyword evidence="5" id="KW-0677">Repeat</keyword>
<dbReference type="EMBL" id="KE345083">
    <property type="protein sequence ID" value="EXB93648.1"/>
    <property type="molecule type" value="Genomic_DNA"/>
</dbReference>
<dbReference type="InterPro" id="IPR046959">
    <property type="entry name" value="PRK1-6/SRF4-like"/>
</dbReference>